<evidence type="ECO:0000256" key="2">
    <source>
        <dbReference type="SAM" id="Phobius"/>
    </source>
</evidence>
<organism evidence="5 6">
    <name type="scientific">Datura stramonium</name>
    <name type="common">Jimsonweed</name>
    <name type="synonym">Common thornapple</name>
    <dbReference type="NCBI Taxonomy" id="4076"/>
    <lineage>
        <taxon>Eukaryota</taxon>
        <taxon>Viridiplantae</taxon>
        <taxon>Streptophyta</taxon>
        <taxon>Embryophyta</taxon>
        <taxon>Tracheophyta</taxon>
        <taxon>Spermatophyta</taxon>
        <taxon>Magnoliopsida</taxon>
        <taxon>eudicotyledons</taxon>
        <taxon>Gunneridae</taxon>
        <taxon>Pentapetalae</taxon>
        <taxon>asterids</taxon>
        <taxon>lamiids</taxon>
        <taxon>Solanales</taxon>
        <taxon>Solanaceae</taxon>
        <taxon>Solanoideae</taxon>
        <taxon>Datureae</taxon>
        <taxon>Datura</taxon>
    </lineage>
</organism>
<dbReference type="Proteomes" id="UP000823775">
    <property type="component" value="Unassembled WGS sequence"/>
</dbReference>
<keyword evidence="2" id="KW-0472">Membrane</keyword>
<keyword evidence="2" id="KW-1133">Transmembrane helix</keyword>
<feature type="chain" id="PRO_5046309027" description="DUF7356 domain-containing protein" evidence="3">
    <location>
        <begin position="30"/>
        <end position="282"/>
    </location>
</feature>
<evidence type="ECO:0000259" key="4">
    <source>
        <dbReference type="Pfam" id="PF24053"/>
    </source>
</evidence>
<evidence type="ECO:0000256" key="3">
    <source>
        <dbReference type="SAM" id="SignalP"/>
    </source>
</evidence>
<keyword evidence="6" id="KW-1185">Reference proteome</keyword>
<protein>
    <recommendedName>
        <fullName evidence="4">DUF7356 domain-containing protein</fullName>
    </recommendedName>
</protein>
<dbReference type="EMBL" id="JACEIK010000984">
    <property type="protein sequence ID" value="MCD7464656.1"/>
    <property type="molecule type" value="Genomic_DNA"/>
</dbReference>
<dbReference type="Pfam" id="PF24053">
    <property type="entry name" value="DUF7356"/>
    <property type="match status" value="1"/>
</dbReference>
<feature type="transmembrane region" description="Helical" evidence="2">
    <location>
        <begin position="189"/>
        <end position="207"/>
    </location>
</feature>
<evidence type="ECO:0000313" key="5">
    <source>
        <dbReference type="EMBL" id="MCD7464656.1"/>
    </source>
</evidence>
<comment type="caution">
    <text evidence="5">The sequence shown here is derived from an EMBL/GenBank/DDBJ whole genome shotgun (WGS) entry which is preliminary data.</text>
</comment>
<sequence length="282" mass="30830">MYCGVKMVFWRFVVLLVMLISISLEQSNARPVHPFEHLDNQVAPSPSSVAAATANLGTNQVPAGQPTPAFVSGTCAGASNKCQDDHISMTACFFPAQKGHEESFLLVQNNGENPLMLKVNLSPANKTYENIQIPRHDFKQINISSKIGGSSIMLDTGTGKCTIALGRSVWQGYFDMPLSYTVYMTPTNGAYLLGMTALLIGGIVICCKLRKQDRHLDGVAYQEIEMGQSEPHSSVKLEISSEGWNESWDDDWDDEKAVKSPGGKTISIKPANDFDHIDKSLT</sequence>
<dbReference type="PANTHER" id="PTHR34200:SF9">
    <property type="match status" value="1"/>
</dbReference>
<reference evidence="5 6" key="1">
    <citation type="journal article" date="2021" name="BMC Genomics">
        <title>Datura genome reveals duplications of psychoactive alkaloid biosynthetic genes and high mutation rate following tissue culture.</title>
        <authorList>
            <person name="Rajewski A."/>
            <person name="Carter-House D."/>
            <person name="Stajich J."/>
            <person name="Litt A."/>
        </authorList>
    </citation>
    <scope>NUCLEOTIDE SEQUENCE [LARGE SCALE GENOMIC DNA]</scope>
    <source>
        <strain evidence="5">AR-01</strain>
    </source>
</reference>
<feature type="domain" description="DUF7356" evidence="4">
    <location>
        <begin position="72"/>
        <end position="168"/>
    </location>
</feature>
<evidence type="ECO:0000256" key="1">
    <source>
        <dbReference type="SAM" id="MobiDB-lite"/>
    </source>
</evidence>
<feature type="region of interest" description="Disordered" evidence="1">
    <location>
        <begin position="241"/>
        <end position="282"/>
    </location>
</feature>
<dbReference type="InterPro" id="IPR055780">
    <property type="entry name" value="DUF7356"/>
</dbReference>
<proteinExistence type="predicted"/>
<feature type="signal peptide" evidence="3">
    <location>
        <begin position="1"/>
        <end position="29"/>
    </location>
</feature>
<keyword evidence="3" id="KW-0732">Signal</keyword>
<name>A0ABS8T0Z6_DATST</name>
<accession>A0ABS8T0Z6</accession>
<evidence type="ECO:0000313" key="6">
    <source>
        <dbReference type="Proteomes" id="UP000823775"/>
    </source>
</evidence>
<gene>
    <name evidence="5" type="ORF">HAX54_053189</name>
</gene>
<keyword evidence="2" id="KW-0812">Transmembrane</keyword>
<feature type="compositionally biased region" description="Basic and acidic residues" evidence="1">
    <location>
        <begin position="272"/>
        <end position="282"/>
    </location>
</feature>
<dbReference type="PANTHER" id="PTHR34200">
    <property type="entry name" value="DENTIN SIALOPHOSPHOPROTEIN-LIKE ISOFORM X1"/>
    <property type="match status" value="1"/>
</dbReference>